<comment type="catalytic activity">
    <reaction evidence="3">
        <text>dTTP + H2O = dTMP + diphosphate + H(+)</text>
        <dbReference type="Rhea" id="RHEA:28534"/>
        <dbReference type="ChEBI" id="CHEBI:15377"/>
        <dbReference type="ChEBI" id="CHEBI:15378"/>
        <dbReference type="ChEBI" id="CHEBI:33019"/>
        <dbReference type="ChEBI" id="CHEBI:37568"/>
        <dbReference type="ChEBI" id="CHEBI:63528"/>
        <dbReference type="EC" id="3.6.1.9"/>
    </reaction>
</comment>
<feature type="site" description="Important for substrate specificity" evidence="3">
    <location>
        <position position="73"/>
    </location>
</feature>
<dbReference type="Pfam" id="PF02545">
    <property type="entry name" value="Maf"/>
    <property type="match status" value="1"/>
</dbReference>
<comment type="subcellular location">
    <subcellularLocation>
        <location evidence="3">Cytoplasm</location>
    </subcellularLocation>
</comment>
<dbReference type="EC" id="3.6.1.9" evidence="3"/>
<comment type="cofactor">
    <cofactor evidence="1 3">
        <name>a divalent metal cation</name>
        <dbReference type="ChEBI" id="CHEBI:60240"/>
    </cofactor>
</comment>
<dbReference type="CDD" id="cd00555">
    <property type="entry name" value="Maf"/>
    <property type="match status" value="1"/>
</dbReference>
<keyword evidence="5" id="KW-1185">Reference proteome</keyword>
<keyword evidence="3" id="KW-0963">Cytoplasm</keyword>
<feature type="active site" description="Proton acceptor" evidence="3">
    <location>
        <position position="72"/>
    </location>
</feature>
<evidence type="ECO:0000256" key="2">
    <source>
        <dbReference type="ARBA" id="ARBA00022801"/>
    </source>
</evidence>
<dbReference type="HAMAP" id="MF_00528">
    <property type="entry name" value="Maf"/>
    <property type="match status" value="1"/>
</dbReference>
<dbReference type="SUPFAM" id="SSF52972">
    <property type="entry name" value="ITPase-like"/>
    <property type="match status" value="1"/>
</dbReference>
<keyword evidence="2 3" id="KW-0378">Hydrolase</keyword>
<dbReference type="InterPro" id="IPR003697">
    <property type="entry name" value="Maf-like"/>
</dbReference>
<sequence length="194" mass="21413">MIFRKDIFLASASPRRLQLLEQVGIHPKIIFSEIDESQEGNLSAKALAQHLALRKTQAAANKVLDGVIIGADTVVALNERIYGKPKDFNQAVEMISSLSGHTHRVITGFAVLEQPEGIWIADAEETHVTFRVLSKNEVQSYVKWGESFDKAAGYGIQGKGALLVEKIEGDYFNVVGLPLQRLSKVLAKFQINLL</sequence>
<dbReference type="RefSeq" id="WP_257912629.1">
    <property type="nucleotide sequence ID" value="NZ_JANPWE010000002.1"/>
</dbReference>
<accession>A0ABT1Y2B2</accession>
<dbReference type="PIRSF" id="PIRSF006305">
    <property type="entry name" value="Maf"/>
    <property type="match status" value="1"/>
</dbReference>
<reference evidence="4 5" key="1">
    <citation type="submission" date="2022-08" db="EMBL/GenBank/DDBJ databases">
        <title>Proteogenomics of the novel Dehalobacterium formicoaceticum strain EZ94 highlights a key role of methyltransferases during anaerobic dichloromethane degradation.</title>
        <authorList>
            <person name="Wasmund K."/>
        </authorList>
    </citation>
    <scope>NUCLEOTIDE SEQUENCE [LARGE SCALE GENOMIC DNA]</scope>
    <source>
        <strain evidence="4 5">EZ94</strain>
    </source>
</reference>
<dbReference type="EMBL" id="JANPWE010000002">
    <property type="protein sequence ID" value="MCR6545007.1"/>
    <property type="molecule type" value="Genomic_DNA"/>
</dbReference>
<comment type="caution">
    <text evidence="4">The sequence shown here is derived from an EMBL/GenBank/DDBJ whole genome shotgun (WGS) entry which is preliminary data.</text>
</comment>
<name>A0ABT1Y2B2_9FIRM</name>
<comment type="caution">
    <text evidence="3">Lacks conserved residue(s) required for the propagation of feature annotation.</text>
</comment>
<proteinExistence type="inferred from homology"/>
<gene>
    <name evidence="4" type="ORF">NVS47_05650</name>
</gene>
<dbReference type="Proteomes" id="UP001524944">
    <property type="component" value="Unassembled WGS sequence"/>
</dbReference>
<dbReference type="NCBIfam" id="TIGR00172">
    <property type="entry name" value="maf"/>
    <property type="match status" value="1"/>
</dbReference>
<evidence type="ECO:0000313" key="5">
    <source>
        <dbReference type="Proteomes" id="UP001524944"/>
    </source>
</evidence>
<comment type="function">
    <text evidence="3">Nucleoside triphosphate pyrophosphatase that hydrolyzes dTTP and UTP. May have a dual role in cell division arrest and in preventing the incorporation of modified nucleotides into cellular nucleic acids.</text>
</comment>
<protein>
    <recommendedName>
        <fullName evidence="3">dTTP/UTP pyrophosphatase</fullName>
        <shortName evidence="3">dTTPase/UTPase</shortName>
        <ecNumber evidence="3">3.6.1.9</ecNumber>
    </recommendedName>
    <alternativeName>
        <fullName evidence="3">Nucleoside triphosphate pyrophosphatase</fullName>
    </alternativeName>
    <alternativeName>
        <fullName evidence="3">Nucleotide pyrophosphatase</fullName>
        <shortName evidence="3">Nucleotide PPase</shortName>
    </alternativeName>
</protein>
<comment type="catalytic activity">
    <reaction evidence="3">
        <text>UTP + H2O = UMP + diphosphate + H(+)</text>
        <dbReference type="Rhea" id="RHEA:29395"/>
        <dbReference type="ChEBI" id="CHEBI:15377"/>
        <dbReference type="ChEBI" id="CHEBI:15378"/>
        <dbReference type="ChEBI" id="CHEBI:33019"/>
        <dbReference type="ChEBI" id="CHEBI:46398"/>
        <dbReference type="ChEBI" id="CHEBI:57865"/>
        <dbReference type="EC" id="3.6.1.9"/>
    </reaction>
</comment>
<organism evidence="4 5">
    <name type="scientific">Dehalobacterium formicoaceticum</name>
    <dbReference type="NCBI Taxonomy" id="51515"/>
    <lineage>
        <taxon>Bacteria</taxon>
        <taxon>Bacillati</taxon>
        <taxon>Bacillota</taxon>
        <taxon>Clostridia</taxon>
        <taxon>Eubacteriales</taxon>
        <taxon>Peptococcaceae</taxon>
        <taxon>Dehalobacterium</taxon>
    </lineage>
</organism>
<keyword evidence="3" id="KW-0546">Nucleotide metabolism</keyword>
<dbReference type="PANTHER" id="PTHR43213:SF5">
    <property type="entry name" value="BIFUNCTIONAL DTTP_UTP PYROPHOSPHATASE_METHYLTRANSFERASE PROTEIN-RELATED"/>
    <property type="match status" value="1"/>
</dbReference>
<evidence type="ECO:0000256" key="3">
    <source>
        <dbReference type="HAMAP-Rule" id="MF_00528"/>
    </source>
</evidence>
<dbReference type="InterPro" id="IPR029001">
    <property type="entry name" value="ITPase-like_fam"/>
</dbReference>
<feature type="site" description="Important for substrate specificity" evidence="3">
    <location>
        <position position="157"/>
    </location>
</feature>
<evidence type="ECO:0000313" key="4">
    <source>
        <dbReference type="EMBL" id="MCR6545007.1"/>
    </source>
</evidence>
<dbReference type="PANTHER" id="PTHR43213">
    <property type="entry name" value="BIFUNCTIONAL DTTP/UTP PYROPHOSPHATASE/METHYLTRANSFERASE PROTEIN-RELATED"/>
    <property type="match status" value="1"/>
</dbReference>
<dbReference type="Gene3D" id="3.90.950.10">
    <property type="match status" value="1"/>
</dbReference>
<evidence type="ECO:0000256" key="1">
    <source>
        <dbReference type="ARBA" id="ARBA00001968"/>
    </source>
</evidence>
<feature type="site" description="Important for substrate specificity" evidence="3">
    <location>
        <position position="15"/>
    </location>
</feature>
<comment type="similarity">
    <text evidence="3">Belongs to the Maf family. YhdE subfamily.</text>
</comment>